<organism evidence="2 3">
    <name type="scientific">Candidatus Berkelbacteria bacterium CG03_land_8_20_14_0_80_40_36</name>
    <dbReference type="NCBI Taxonomy" id="1974509"/>
    <lineage>
        <taxon>Bacteria</taxon>
        <taxon>Candidatus Berkelbacteria</taxon>
    </lineage>
</organism>
<evidence type="ECO:0000313" key="3">
    <source>
        <dbReference type="Proteomes" id="UP000229966"/>
    </source>
</evidence>
<dbReference type="SMART" id="SM00493">
    <property type="entry name" value="TOPRIM"/>
    <property type="match status" value="1"/>
</dbReference>
<dbReference type="Proteomes" id="UP000229966">
    <property type="component" value="Unassembled WGS sequence"/>
</dbReference>
<dbReference type="Pfam" id="PF13155">
    <property type="entry name" value="Toprim_2"/>
    <property type="match status" value="1"/>
</dbReference>
<dbReference type="EMBL" id="PEUM01000055">
    <property type="protein sequence ID" value="PIV25377.1"/>
    <property type="molecule type" value="Genomic_DNA"/>
</dbReference>
<dbReference type="PANTHER" id="PTHR30313">
    <property type="entry name" value="DNA PRIMASE"/>
    <property type="match status" value="1"/>
</dbReference>
<dbReference type="GO" id="GO:0005737">
    <property type="term" value="C:cytoplasm"/>
    <property type="evidence" value="ECO:0007669"/>
    <property type="project" value="TreeGrafter"/>
</dbReference>
<dbReference type="InterPro" id="IPR034151">
    <property type="entry name" value="TOPRIM_DnaG_bac"/>
</dbReference>
<accession>A0A2M7CIB4</accession>
<dbReference type="GO" id="GO:0006269">
    <property type="term" value="P:DNA replication, synthesis of primer"/>
    <property type="evidence" value="ECO:0007669"/>
    <property type="project" value="TreeGrafter"/>
</dbReference>
<dbReference type="Gene3D" id="3.40.1360.10">
    <property type="match status" value="1"/>
</dbReference>
<dbReference type="InterPro" id="IPR050219">
    <property type="entry name" value="DnaG_primase"/>
</dbReference>
<comment type="caution">
    <text evidence="2">The sequence shown here is derived from an EMBL/GenBank/DDBJ whole genome shotgun (WGS) entry which is preliminary data.</text>
</comment>
<proteinExistence type="predicted"/>
<feature type="domain" description="Toprim" evidence="1">
    <location>
        <begin position="1"/>
        <end position="80"/>
    </location>
</feature>
<name>A0A2M7CIB4_9BACT</name>
<feature type="non-terminal residue" evidence="2">
    <location>
        <position position="1"/>
    </location>
</feature>
<dbReference type="PANTHER" id="PTHR30313:SF2">
    <property type="entry name" value="DNA PRIMASE"/>
    <property type="match status" value="1"/>
</dbReference>
<sequence length="291" mass="32881">AIVVEGQMDVIMAHQAGTANTVASSGTALTDNHLKILSRITSNLILALDQDEAGQKASAQIFAMAQKYNFNLKLARYPENCKDPGELIARDPKLWRKTVKNALYYIEWLLEKNLAKYPEPDIAEKKLIFYEILPSLKVIADPIEQNHFISLVAKKLNTPTESIALALDRVKTEKSAEIAEVATLKGPSKSDLALGILSLYPEFDEKYNLYKKLAGDYNKDKLKEFELLAESKYQGLSQEELTKEIEYLAKFLKKDQQEETKKDFARQIADAETKGDRQAVKELLKKLQQTL</sequence>
<protein>
    <recommendedName>
        <fullName evidence="1">Toprim domain-containing protein</fullName>
    </recommendedName>
</protein>
<evidence type="ECO:0000313" key="2">
    <source>
        <dbReference type="EMBL" id="PIV25377.1"/>
    </source>
</evidence>
<dbReference type="PROSITE" id="PS50880">
    <property type="entry name" value="TOPRIM"/>
    <property type="match status" value="1"/>
</dbReference>
<evidence type="ECO:0000259" key="1">
    <source>
        <dbReference type="PROSITE" id="PS50880"/>
    </source>
</evidence>
<gene>
    <name evidence="2" type="ORF">COS38_01920</name>
</gene>
<dbReference type="AlphaFoldDB" id="A0A2M7CIB4"/>
<dbReference type="CDD" id="cd03364">
    <property type="entry name" value="TOPRIM_DnaG_primases"/>
    <property type="match status" value="1"/>
</dbReference>
<reference evidence="3" key="1">
    <citation type="submission" date="2017-09" db="EMBL/GenBank/DDBJ databases">
        <title>Depth-based differentiation of microbial function through sediment-hosted aquifers and enrichment of novel symbionts in the deep terrestrial subsurface.</title>
        <authorList>
            <person name="Probst A.J."/>
            <person name="Ladd B."/>
            <person name="Jarett J.K."/>
            <person name="Geller-Mcgrath D.E."/>
            <person name="Sieber C.M.K."/>
            <person name="Emerson J.B."/>
            <person name="Anantharaman K."/>
            <person name="Thomas B.C."/>
            <person name="Malmstrom R."/>
            <person name="Stieglmeier M."/>
            <person name="Klingl A."/>
            <person name="Woyke T."/>
            <person name="Ryan C.M."/>
            <person name="Banfield J.F."/>
        </authorList>
    </citation>
    <scope>NUCLEOTIDE SEQUENCE [LARGE SCALE GENOMIC DNA]</scope>
</reference>
<dbReference type="SUPFAM" id="SSF56731">
    <property type="entry name" value="DNA primase core"/>
    <property type="match status" value="1"/>
</dbReference>
<dbReference type="InterPro" id="IPR006171">
    <property type="entry name" value="TOPRIM_dom"/>
</dbReference>